<dbReference type="EMBL" id="FORU01000004">
    <property type="protein sequence ID" value="SFJ20814.1"/>
    <property type="molecule type" value="Genomic_DNA"/>
</dbReference>
<evidence type="ECO:0008006" key="3">
    <source>
        <dbReference type="Google" id="ProtNLM"/>
    </source>
</evidence>
<sequence length="243" mass="27040">MNHISIWNLSNKTDLLTRIGIRKKKSKKLNAPLLIHEYCEGIDLNGQKVKSILFSTDLALIENSNCDAILAVYPFSPSEKIMETIIKFSNKPVICGVGGGVTQGAVSIQMAVEAEKLGACAVIVNQPFKNEDIKKMKQQITIPIISSISTMDFDFQKRIDSGVDIFNVTGGNQTNELLNHLRKTYPKTPCISTAGQSIESLDKTIKSNASAVVLTPPSSSLLFKEIMTKYRTNIRWFDRLFKR</sequence>
<organism evidence="1 2">
    <name type="scientific">Myroides guanonis</name>
    <dbReference type="NCBI Taxonomy" id="1150112"/>
    <lineage>
        <taxon>Bacteria</taxon>
        <taxon>Pseudomonadati</taxon>
        <taxon>Bacteroidota</taxon>
        <taxon>Flavobacteriia</taxon>
        <taxon>Flavobacteriales</taxon>
        <taxon>Flavobacteriaceae</taxon>
        <taxon>Myroides</taxon>
    </lineage>
</organism>
<dbReference type="InterPro" id="IPR013785">
    <property type="entry name" value="Aldolase_TIM"/>
</dbReference>
<gene>
    <name evidence="1" type="ORF">SAMN04487893_104127</name>
</gene>
<dbReference type="Gene3D" id="3.20.20.70">
    <property type="entry name" value="Aldolase class I"/>
    <property type="match status" value="1"/>
</dbReference>
<dbReference type="OrthoDB" id="1092608at2"/>
<dbReference type="RefSeq" id="WP_090678418.1">
    <property type="nucleotide sequence ID" value="NZ_FORU01000004.1"/>
</dbReference>
<name>A0A1I3PGK6_9FLAO</name>
<evidence type="ECO:0000313" key="1">
    <source>
        <dbReference type="EMBL" id="SFJ20814.1"/>
    </source>
</evidence>
<keyword evidence="2" id="KW-1185">Reference proteome</keyword>
<dbReference type="Proteomes" id="UP000243887">
    <property type="component" value="Unassembled WGS sequence"/>
</dbReference>
<protein>
    <recommendedName>
        <fullName evidence="3">Hydrolase</fullName>
    </recommendedName>
</protein>
<accession>A0A1I3PGK6</accession>
<dbReference type="STRING" id="1150112.SAMN04487893_104127"/>
<proteinExistence type="predicted"/>
<dbReference type="SUPFAM" id="SSF51395">
    <property type="entry name" value="FMN-linked oxidoreductases"/>
    <property type="match status" value="1"/>
</dbReference>
<dbReference type="AlphaFoldDB" id="A0A1I3PGK6"/>
<reference evidence="2" key="1">
    <citation type="submission" date="2016-10" db="EMBL/GenBank/DDBJ databases">
        <authorList>
            <person name="Varghese N."/>
            <person name="Submissions S."/>
        </authorList>
    </citation>
    <scope>NUCLEOTIDE SEQUENCE [LARGE SCALE GENOMIC DNA]</scope>
    <source>
        <strain evidence="2">DSM 26542</strain>
    </source>
</reference>
<evidence type="ECO:0000313" key="2">
    <source>
        <dbReference type="Proteomes" id="UP000243887"/>
    </source>
</evidence>